<protein>
    <submittedName>
        <fullName evidence="1">Uncharacterized protein</fullName>
    </submittedName>
</protein>
<dbReference type="OrthoDB" id="1179277at2"/>
<sequence>MPTNTKMTENIKQLFSKMNDDTRQEALDLLMTEFQLKSPKFIKNNWIIGGRIPEEHQERIVHIFQNLLRVQLFKINEIKVNL</sequence>
<gene>
    <name evidence="1" type="ORF">A9200_15790</name>
</gene>
<dbReference type="EMBL" id="LZFP01000007">
    <property type="protein sequence ID" value="OBR40574.1"/>
    <property type="molecule type" value="Genomic_DNA"/>
</dbReference>
<evidence type="ECO:0000313" key="1">
    <source>
        <dbReference type="EMBL" id="OBR40574.1"/>
    </source>
</evidence>
<keyword evidence="2" id="KW-1185">Reference proteome</keyword>
<dbReference type="Proteomes" id="UP000092164">
    <property type="component" value="Unassembled WGS sequence"/>
</dbReference>
<dbReference type="AlphaFoldDB" id="A0A1B7ZCC5"/>
<accession>A0A1B7ZCC5</accession>
<dbReference type="RefSeq" id="WP_074472135.1">
    <property type="nucleotide sequence ID" value="NZ_CP018760.1"/>
</dbReference>
<reference evidence="2" key="1">
    <citation type="submission" date="2016-06" db="EMBL/GenBank/DDBJ databases">
        <authorList>
            <person name="Zhan P."/>
        </authorList>
    </citation>
    <scope>NUCLEOTIDE SEQUENCE [LARGE SCALE GENOMIC DNA]</scope>
    <source>
        <strain evidence="2">T28</strain>
    </source>
</reference>
<name>A0A1B7ZCC5_9FLAO</name>
<comment type="caution">
    <text evidence="1">The sequence shown here is derived from an EMBL/GenBank/DDBJ whole genome shotgun (WGS) entry which is preliminary data.</text>
</comment>
<organism evidence="1 2">
    <name type="scientific">Maribacter hydrothermalis</name>
    <dbReference type="NCBI Taxonomy" id="1836467"/>
    <lineage>
        <taxon>Bacteria</taxon>
        <taxon>Pseudomonadati</taxon>
        <taxon>Bacteroidota</taxon>
        <taxon>Flavobacteriia</taxon>
        <taxon>Flavobacteriales</taxon>
        <taxon>Flavobacteriaceae</taxon>
        <taxon>Maribacter</taxon>
    </lineage>
</organism>
<proteinExistence type="predicted"/>
<dbReference type="KEGG" id="mart:BTR34_12130"/>
<evidence type="ECO:0000313" key="2">
    <source>
        <dbReference type="Proteomes" id="UP000092164"/>
    </source>
</evidence>